<feature type="region of interest" description="Disordered" evidence="1">
    <location>
        <begin position="147"/>
        <end position="197"/>
    </location>
</feature>
<reference evidence="2" key="1">
    <citation type="journal article" date="2020" name="Stud. Mycol.">
        <title>101 Dothideomycetes genomes: a test case for predicting lifestyles and emergence of pathogens.</title>
        <authorList>
            <person name="Haridas S."/>
            <person name="Albert R."/>
            <person name="Binder M."/>
            <person name="Bloem J."/>
            <person name="Labutti K."/>
            <person name="Salamov A."/>
            <person name="Andreopoulos B."/>
            <person name="Baker S."/>
            <person name="Barry K."/>
            <person name="Bills G."/>
            <person name="Bluhm B."/>
            <person name="Cannon C."/>
            <person name="Castanera R."/>
            <person name="Culley D."/>
            <person name="Daum C."/>
            <person name="Ezra D."/>
            <person name="Gonzalez J."/>
            <person name="Henrissat B."/>
            <person name="Kuo A."/>
            <person name="Liang C."/>
            <person name="Lipzen A."/>
            <person name="Lutzoni F."/>
            <person name="Magnuson J."/>
            <person name="Mondo S."/>
            <person name="Nolan M."/>
            <person name="Ohm R."/>
            <person name="Pangilinan J."/>
            <person name="Park H.-J."/>
            <person name="Ramirez L."/>
            <person name="Alfaro M."/>
            <person name="Sun H."/>
            <person name="Tritt A."/>
            <person name="Yoshinaga Y."/>
            <person name="Zwiers L.-H."/>
            <person name="Turgeon B."/>
            <person name="Goodwin S."/>
            <person name="Spatafora J."/>
            <person name="Crous P."/>
            <person name="Grigoriev I."/>
        </authorList>
    </citation>
    <scope>NUCLEOTIDE SEQUENCE</scope>
    <source>
        <strain evidence="2">CBS 125425</strain>
    </source>
</reference>
<dbReference type="OrthoDB" id="3801338at2759"/>
<sequence length="549" mass="60710">MAPAPWAAVAAKSLDSAPKDLSKARIDWADLKDDEEELMALKAEHATMLEAKDRRIDELEHDNRERNCRIGELDLELQKKESRISALEHMVEKLKDQIAEKELEYANLANSKRSAESDNKNSDNATEDAKLEEKIEISVPTTTLNVAEPKHLDVSPTTTKATSLDSDECRTQSSNTSVEKDSIPKKASTSADGPTASSTAIEGISALSATSPKSKLAHNSVPKPAPVLKFPGENKIQSHLKSLPMMAPTKPAFIPQPAVSKNGWTGSSKNLDIRDMTLGQRVELFRGPSVAIYIGQHPLRGAPKHMLMQASKSANAYFTEYPQAESVHFPINSMAFPAVKHIVDWLIDMGSCKKVYSIPLLPDKFLENLSIRRAARVLGMDRYVNHFTKNYCDYIRAQMPTLDELAIIEKFCAQNDPLFECLVNNLAHKQIKGEIPNTEGFEKFLEKHGKLAVEIKDSCAKILKSRRNRVEGSKQASRAESDSGSIASARGEWNNEAANKRIGKYTGKKNLKTTPLKQQTDASKPQTNDSKPLHLISVEDPGKLPRRGG</sequence>
<dbReference type="EMBL" id="ML996239">
    <property type="protein sequence ID" value="KAF2729620.1"/>
    <property type="molecule type" value="Genomic_DNA"/>
</dbReference>
<feature type="compositionally biased region" description="Polar residues" evidence="1">
    <location>
        <begin position="512"/>
        <end position="530"/>
    </location>
</feature>
<feature type="compositionally biased region" description="Polar residues" evidence="1">
    <location>
        <begin position="155"/>
        <end position="164"/>
    </location>
</feature>
<feature type="region of interest" description="Disordered" evidence="1">
    <location>
        <begin position="110"/>
        <end position="132"/>
    </location>
</feature>
<evidence type="ECO:0000256" key="1">
    <source>
        <dbReference type="SAM" id="MobiDB-lite"/>
    </source>
</evidence>
<keyword evidence="3" id="KW-1185">Reference proteome</keyword>
<evidence type="ECO:0000313" key="3">
    <source>
        <dbReference type="Proteomes" id="UP000799444"/>
    </source>
</evidence>
<dbReference type="AlphaFoldDB" id="A0A9P4QNI6"/>
<gene>
    <name evidence="2" type="ORF">EJ04DRAFT_588402</name>
</gene>
<evidence type="ECO:0000313" key="2">
    <source>
        <dbReference type="EMBL" id="KAF2729620.1"/>
    </source>
</evidence>
<feature type="compositionally biased region" description="Polar residues" evidence="1">
    <location>
        <begin position="187"/>
        <end position="197"/>
    </location>
</feature>
<feature type="region of interest" description="Disordered" evidence="1">
    <location>
        <begin position="470"/>
        <end position="549"/>
    </location>
</feature>
<feature type="compositionally biased region" description="Basic residues" evidence="1">
    <location>
        <begin position="501"/>
        <end position="511"/>
    </location>
</feature>
<feature type="compositionally biased region" description="Basic and acidic residues" evidence="1">
    <location>
        <begin position="113"/>
        <end position="132"/>
    </location>
</feature>
<proteinExistence type="predicted"/>
<comment type="caution">
    <text evidence="2">The sequence shown here is derived from an EMBL/GenBank/DDBJ whole genome shotgun (WGS) entry which is preliminary data.</text>
</comment>
<accession>A0A9P4QNI6</accession>
<organism evidence="2 3">
    <name type="scientific">Polyplosphaeria fusca</name>
    <dbReference type="NCBI Taxonomy" id="682080"/>
    <lineage>
        <taxon>Eukaryota</taxon>
        <taxon>Fungi</taxon>
        <taxon>Dikarya</taxon>
        <taxon>Ascomycota</taxon>
        <taxon>Pezizomycotina</taxon>
        <taxon>Dothideomycetes</taxon>
        <taxon>Pleosporomycetidae</taxon>
        <taxon>Pleosporales</taxon>
        <taxon>Tetraplosphaeriaceae</taxon>
        <taxon>Polyplosphaeria</taxon>
    </lineage>
</organism>
<protein>
    <submittedName>
        <fullName evidence="2">Uncharacterized protein</fullName>
    </submittedName>
</protein>
<name>A0A9P4QNI6_9PLEO</name>
<feature type="compositionally biased region" description="Basic and acidic residues" evidence="1">
    <location>
        <begin position="470"/>
        <end position="481"/>
    </location>
</feature>
<dbReference type="Proteomes" id="UP000799444">
    <property type="component" value="Unassembled WGS sequence"/>
</dbReference>